<proteinExistence type="predicted"/>
<gene>
    <name evidence="2" type="ORF">SFSGTM_29240</name>
</gene>
<evidence type="ECO:0000313" key="2">
    <source>
        <dbReference type="EMBL" id="BBP02216.1"/>
    </source>
</evidence>
<accession>A0A809RKX9</accession>
<dbReference type="Proteomes" id="UP000463939">
    <property type="component" value="Chromosome"/>
</dbReference>
<dbReference type="EMBL" id="AP021881">
    <property type="protein sequence ID" value="BBP02216.1"/>
    <property type="molecule type" value="Genomic_DNA"/>
</dbReference>
<dbReference type="PROSITE" id="PS51724">
    <property type="entry name" value="SPOR"/>
    <property type="match status" value="1"/>
</dbReference>
<feature type="domain" description="SPOR" evidence="1">
    <location>
        <begin position="5"/>
        <end position="85"/>
    </location>
</feature>
<dbReference type="AlphaFoldDB" id="A0A809RKX9"/>
<dbReference type="GO" id="GO:0042834">
    <property type="term" value="F:peptidoglycan binding"/>
    <property type="evidence" value="ECO:0007669"/>
    <property type="project" value="InterPro"/>
</dbReference>
<protein>
    <recommendedName>
        <fullName evidence="1">SPOR domain-containing protein</fullName>
    </recommendedName>
</protein>
<organism evidence="2 3">
    <name type="scientific">Sulfuriferula nivalis</name>
    <dbReference type="NCBI Taxonomy" id="2675298"/>
    <lineage>
        <taxon>Bacteria</taxon>
        <taxon>Pseudomonadati</taxon>
        <taxon>Pseudomonadota</taxon>
        <taxon>Betaproteobacteria</taxon>
        <taxon>Nitrosomonadales</taxon>
        <taxon>Sulfuricellaceae</taxon>
        <taxon>Sulfuriferula</taxon>
    </lineage>
</organism>
<evidence type="ECO:0000313" key="3">
    <source>
        <dbReference type="Proteomes" id="UP000463939"/>
    </source>
</evidence>
<dbReference type="KEGG" id="sniv:SFSGTM_29240"/>
<dbReference type="RefSeq" id="WP_174237426.1">
    <property type="nucleotide sequence ID" value="NZ_AP021881.1"/>
</dbReference>
<keyword evidence="3" id="KW-1185">Reference proteome</keyword>
<sequence>MLETPIHSGPYWVYLPPLKSKAEADNKTEELKNSGIKDISVIRDGKWENAISMGLYGKEAIANDRVAKLKKLGINAQIEARGKTARTFALHHLSDDELKQIKQMQTDFGGPAIKKTTCE</sequence>
<name>A0A809RKX9_9PROT</name>
<dbReference type="InterPro" id="IPR007730">
    <property type="entry name" value="SPOR-like_dom"/>
</dbReference>
<reference evidence="3" key="1">
    <citation type="submission" date="2019-11" db="EMBL/GenBank/DDBJ databases">
        <title>Isolation and characterization of a novel species in the genus Sulfuriferula.</title>
        <authorList>
            <person name="Mochizuki J."/>
            <person name="Kojima H."/>
            <person name="Fukui M."/>
        </authorList>
    </citation>
    <scope>NUCLEOTIDE SEQUENCE [LARGE SCALE GENOMIC DNA]</scope>
    <source>
        <strain evidence="3">SGTM</strain>
    </source>
</reference>
<evidence type="ECO:0000259" key="1">
    <source>
        <dbReference type="PROSITE" id="PS51724"/>
    </source>
</evidence>
<dbReference type="Pfam" id="PF05036">
    <property type="entry name" value="SPOR"/>
    <property type="match status" value="1"/>
</dbReference>